<dbReference type="GO" id="GO:0004812">
    <property type="term" value="F:aminoacyl-tRNA ligase activity"/>
    <property type="evidence" value="ECO:0007669"/>
    <property type="project" value="UniProtKB-KW"/>
</dbReference>
<evidence type="ECO:0000313" key="4">
    <source>
        <dbReference type="EMBL" id="VYS68647.1"/>
    </source>
</evidence>
<sequence>MGASSSTVQNLCSLSRTRIRSILCRPDGSRISRELGKSFTFLEVNYGSCAANLQVKIPLQGKATKEMIELNVEKFIDVGTVDHRSETPYSIPKSKLTLEYLRDHTYFRARTSMIAAVTRIRHKMCLAAKNRGRTA</sequence>
<accession>A0A654G6D4</accession>
<proteinExistence type="predicted"/>
<dbReference type="GO" id="GO:0005524">
    <property type="term" value="F:ATP binding"/>
    <property type="evidence" value="ECO:0007669"/>
    <property type="project" value="UniProtKB-KW"/>
</dbReference>
<gene>
    <name evidence="3" type="ordered locus">At5g38750</name>
    <name evidence="4" type="ORF">AN1_LOCUS24035</name>
</gene>
<dbReference type="AlphaFoldDB" id="A0A654G6D4"/>
<dbReference type="PANTHER" id="PTHR22594">
    <property type="entry name" value="ASPARTYL/LYSYL-TRNA SYNTHETASE"/>
    <property type="match status" value="1"/>
</dbReference>
<keyword evidence="2" id="KW-0436">Ligase</keyword>
<dbReference type="KEGG" id="ath:AT5G38750"/>
<evidence type="ECO:0000256" key="1">
    <source>
        <dbReference type="ARBA" id="ARBA00022917"/>
    </source>
</evidence>
<dbReference type="PANTHER" id="PTHR22594:SF54">
    <property type="entry name" value="ASPARAGINE--TRNA LIGASE, CYTOPLASMIC 1-RELATED"/>
    <property type="match status" value="1"/>
</dbReference>
<keyword evidence="1" id="KW-0648">Protein biosynthesis</keyword>
<evidence type="ECO:0000313" key="5">
    <source>
        <dbReference type="Proteomes" id="UP000426265"/>
    </source>
</evidence>
<name>A0A654G6D4_ARATH</name>
<dbReference type="GeneID" id="833866"/>
<reference evidence="4 5" key="1">
    <citation type="submission" date="2019-11" db="EMBL/GenBank/DDBJ databases">
        <authorList>
            <person name="Jiao W.-B."/>
            <person name="Schneeberger K."/>
        </authorList>
    </citation>
    <scope>NUCLEOTIDE SEQUENCE [LARGE SCALE GENOMIC DNA]</scope>
    <source>
        <strain evidence="5">cv. An-1</strain>
    </source>
</reference>
<dbReference type="EMBL" id="CACRSJ010000110">
    <property type="protein sequence ID" value="VYS68647.1"/>
    <property type="molecule type" value="Genomic_DNA"/>
</dbReference>
<keyword evidence="2" id="KW-0030">Aminoacyl-tRNA synthetase</keyword>
<dbReference type="ExpressionAtlas" id="A0A654G6D4">
    <property type="expression patterns" value="baseline and differential"/>
</dbReference>
<dbReference type="Araport" id="AT5G38750"/>
<evidence type="ECO:0000313" key="3">
    <source>
        <dbReference type="Araport" id="AT5G38750"/>
    </source>
</evidence>
<protein>
    <submittedName>
        <fullName evidence="4">Uncharacterized protein</fullName>
    </submittedName>
</protein>
<dbReference type="Proteomes" id="UP000426265">
    <property type="component" value="Unassembled WGS sequence"/>
</dbReference>
<dbReference type="GO" id="GO:0006412">
    <property type="term" value="P:translation"/>
    <property type="evidence" value="ECO:0007669"/>
    <property type="project" value="UniProtKB-KW"/>
</dbReference>
<organism evidence="4 5">
    <name type="scientific">Arabidopsis thaliana</name>
    <name type="common">Mouse-ear cress</name>
    <dbReference type="NCBI Taxonomy" id="3702"/>
    <lineage>
        <taxon>Eukaryota</taxon>
        <taxon>Viridiplantae</taxon>
        <taxon>Streptophyta</taxon>
        <taxon>Embryophyta</taxon>
        <taxon>Tracheophyta</taxon>
        <taxon>Spermatophyta</taxon>
        <taxon>Magnoliopsida</taxon>
        <taxon>eudicotyledons</taxon>
        <taxon>Gunneridae</taxon>
        <taxon>Pentapetalae</taxon>
        <taxon>rosids</taxon>
        <taxon>malvids</taxon>
        <taxon>Brassicales</taxon>
        <taxon>Brassicaceae</taxon>
        <taxon>Camelineae</taxon>
        <taxon>Arabidopsis</taxon>
    </lineage>
</organism>
<evidence type="ECO:0000256" key="2">
    <source>
        <dbReference type="ARBA" id="ARBA00023146"/>
    </source>
</evidence>